<proteinExistence type="predicted"/>
<dbReference type="InterPro" id="IPR007251">
    <property type="entry name" value="Iron_permease_Fet4"/>
</dbReference>
<dbReference type="GO" id="GO:0005886">
    <property type="term" value="C:plasma membrane"/>
    <property type="evidence" value="ECO:0007669"/>
    <property type="project" value="EnsemblFungi"/>
</dbReference>
<evidence type="ECO:0000256" key="1">
    <source>
        <dbReference type="SAM" id="MobiDB-lite"/>
    </source>
</evidence>
<evidence type="ECO:0000313" key="4">
    <source>
        <dbReference type="Proteomes" id="UP000001640"/>
    </source>
</evidence>
<keyword evidence="2" id="KW-0472">Membrane</keyword>
<accession>G0V6J2</accession>
<dbReference type="OMA" id="WQVVMQD"/>
<dbReference type="Pfam" id="PF04120">
    <property type="entry name" value="Iron_permease"/>
    <property type="match status" value="2"/>
</dbReference>
<sequence length="577" mass="64801">MGKINAFFGNPGIRPDIHHQAPIIVADQSTDDEVATIKVENGQELKFEEEHFEDEVASSDQSTAVELSQVNIENNGAITTSRGFTGLKKGWTDKTLDVLVDFAGGQIVFYCMWIILIIWIVLGIVYNAPFNWQVVMQDGQSIQCYVWDTLLMRQQLTSTHEQIMICGQLQSRMATFTHFLTKMGSSNSNSNSKASNDKSEKLDSNSNFELNEREPSHHSNVAIDSVIIDKKSIEGELPVENWYDRFSSVSSNIIGSVECMTLFWIGIIVWIICGIIPKDAGNSPPYTGRTTGSNPKLKKFSDDWQMYINTAVAVSLLICTTFLQNIRARHDKFISKFLVSTFDIESKIETKLRSHFKDFKTPNPVITIKAGKRSWGEKIIDWYADVIGTGIGVVVAIIAFGVWIGIGSPLHWNDSWWLIIGTYTGLVGFLDGFVIRQVYFRIVEYEEDNYASVADADLKLFQLLGIDCPDEFTGKPNAVVTKTLNYKISAFVNKICSTQWSVLVSVLIIIGLICASSGMRWSTTGQLIANTPTMIIEEFFLIVLIQAHNWADQQRRVEVSALLARRHILLAYIDGHF</sequence>
<keyword evidence="4" id="KW-1185">Reference proteome</keyword>
<name>G0V6J2_NAUCA</name>
<dbReference type="RefSeq" id="XP_003673471.1">
    <property type="nucleotide sequence ID" value="XM_003673423.1"/>
</dbReference>
<feature type="transmembrane region" description="Helical" evidence="2">
    <location>
        <begin position="107"/>
        <end position="126"/>
    </location>
</feature>
<feature type="transmembrane region" description="Helical" evidence="2">
    <location>
        <begin position="527"/>
        <end position="547"/>
    </location>
</feature>
<dbReference type="OrthoDB" id="2224262at2759"/>
<gene>
    <name evidence="3" type="primary">NCAS0A05270</name>
    <name evidence="3" type="ordered locus">NCAS_0A05270</name>
</gene>
<dbReference type="GO" id="GO:0005375">
    <property type="term" value="F:copper ion transmembrane transporter activity"/>
    <property type="evidence" value="ECO:0007669"/>
    <property type="project" value="EnsemblFungi"/>
</dbReference>
<feature type="compositionally biased region" description="Low complexity" evidence="1">
    <location>
        <begin position="185"/>
        <end position="194"/>
    </location>
</feature>
<feature type="transmembrane region" description="Helical" evidence="2">
    <location>
        <begin position="500"/>
        <end position="521"/>
    </location>
</feature>
<reference evidence="4" key="1">
    <citation type="journal article" date="2011" name="Proc. Natl. Acad. Sci. U.S.A.">
        <title>Evolutionary erosion of yeast sex chromosomes by mating-type switching accidents.</title>
        <authorList>
            <person name="Gordon J.L."/>
            <person name="Armisen D."/>
            <person name="Proux-Wera E."/>
            <person name="Oheigeartaigh S.S."/>
            <person name="Byrne K.P."/>
            <person name="Wolfe K.H."/>
        </authorList>
    </citation>
    <scope>NUCLEOTIDE SEQUENCE [LARGE SCALE GENOMIC DNA]</scope>
    <source>
        <strain evidence="4">ATCC 76901 / BCRC 22586 / CBS 4309 / NBRC 1992 / NRRL Y-12630</strain>
    </source>
</reference>
<dbReference type="Proteomes" id="UP000001640">
    <property type="component" value="Chromosome 1"/>
</dbReference>
<feature type="transmembrane region" description="Helical" evidence="2">
    <location>
        <begin position="253"/>
        <end position="277"/>
    </location>
</feature>
<dbReference type="GO" id="GO:0015677">
    <property type="term" value="P:copper ion import"/>
    <property type="evidence" value="ECO:0007669"/>
    <property type="project" value="EnsemblFungi"/>
</dbReference>
<organism evidence="3 4">
    <name type="scientific">Naumovozyma castellii</name>
    <name type="common">Yeast</name>
    <name type="synonym">Saccharomyces castellii</name>
    <dbReference type="NCBI Taxonomy" id="27288"/>
    <lineage>
        <taxon>Eukaryota</taxon>
        <taxon>Fungi</taxon>
        <taxon>Dikarya</taxon>
        <taxon>Ascomycota</taxon>
        <taxon>Saccharomycotina</taxon>
        <taxon>Saccharomycetes</taxon>
        <taxon>Saccharomycetales</taxon>
        <taxon>Saccharomycetaceae</taxon>
        <taxon>Naumovozyma</taxon>
    </lineage>
</organism>
<dbReference type="GO" id="GO:0005381">
    <property type="term" value="F:iron ion transmembrane transporter activity"/>
    <property type="evidence" value="ECO:0007669"/>
    <property type="project" value="EnsemblFungi"/>
</dbReference>
<dbReference type="HOGENOM" id="CLU_028340_0_0_1"/>
<dbReference type="GeneID" id="96900569"/>
<evidence type="ECO:0000313" key="3">
    <source>
        <dbReference type="EMBL" id="CCC67085.1"/>
    </source>
</evidence>
<dbReference type="GO" id="GO:0006829">
    <property type="term" value="P:zinc ion transport"/>
    <property type="evidence" value="ECO:0007669"/>
    <property type="project" value="EnsemblFungi"/>
</dbReference>
<protein>
    <recommendedName>
        <fullName evidence="5">Low-affinity Fe(2+) transport protein</fullName>
    </recommendedName>
</protein>
<feature type="transmembrane region" description="Helical" evidence="2">
    <location>
        <begin position="304"/>
        <end position="323"/>
    </location>
</feature>
<keyword evidence="2" id="KW-1133">Transmembrane helix</keyword>
<keyword evidence="2" id="KW-0812">Transmembrane</keyword>
<dbReference type="STRING" id="1064592.G0V6J2"/>
<dbReference type="AlphaFoldDB" id="G0V6J2"/>
<dbReference type="InParanoid" id="G0V6J2"/>
<feature type="transmembrane region" description="Helical" evidence="2">
    <location>
        <begin position="416"/>
        <end position="435"/>
    </location>
</feature>
<dbReference type="EMBL" id="HE576752">
    <property type="protein sequence ID" value="CCC67085.1"/>
    <property type="molecule type" value="Genomic_DNA"/>
</dbReference>
<feature type="region of interest" description="Disordered" evidence="1">
    <location>
        <begin position="184"/>
        <end position="204"/>
    </location>
</feature>
<dbReference type="KEGG" id="ncs:NCAS_0A05270"/>
<reference key="2">
    <citation type="submission" date="2011-08" db="EMBL/GenBank/DDBJ databases">
        <title>Genome sequence of Naumovozyma castellii.</title>
        <authorList>
            <person name="Gordon J.L."/>
            <person name="Armisen D."/>
            <person name="Proux-Wera E."/>
            <person name="OhEigeartaigh S.S."/>
            <person name="Byrne K.P."/>
            <person name="Wolfe K.H."/>
        </authorList>
    </citation>
    <scope>NUCLEOTIDE SEQUENCE</scope>
    <source>
        <strain>Type strain:CBS 4309</strain>
    </source>
</reference>
<dbReference type="eggNOG" id="ENOG502QRCK">
    <property type="taxonomic scope" value="Eukaryota"/>
</dbReference>
<evidence type="ECO:0008006" key="5">
    <source>
        <dbReference type="Google" id="ProtNLM"/>
    </source>
</evidence>
<feature type="transmembrane region" description="Helical" evidence="2">
    <location>
        <begin position="382"/>
        <end position="404"/>
    </location>
</feature>
<evidence type="ECO:0000256" key="2">
    <source>
        <dbReference type="SAM" id="Phobius"/>
    </source>
</evidence>
<dbReference type="FunCoup" id="G0V6J2">
    <property type="interactions" value="289"/>
</dbReference>